<evidence type="ECO:0000313" key="2">
    <source>
        <dbReference type="EMBL" id="GIX82827.1"/>
    </source>
</evidence>
<comment type="caution">
    <text evidence="2">The sequence shown here is derived from an EMBL/GenBank/DDBJ whole genome shotgun (WGS) entry which is preliminary data.</text>
</comment>
<dbReference type="Proteomes" id="UP001054945">
    <property type="component" value="Unassembled WGS sequence"/>
</dbReference>
<organism evidence="2 3">
    <name type="scientific">Caerostris extrusa</name>
    <name type="common">Bark spider</name>
    <name type="synonym">Caerostris bankana</name>
    <dbReference type="NCBI Taxonomy" id="172846"/>
    <lineage>
        <taxon>Eukaryota</taxon>
        <taxon>Metazoa</taxon>
        <taxon>Ecdysozoa</taxon>
        <taxon>Arthropoda</taxon>
        <taxon>Chelicerata</taxon>
        <taxon>Arachnida</taxon>
        <taxon>Araneae</taxon>
        <taxon>Araneomorphae</taxon>
        <taxon>Entelegynae</taxon>
        <taxon>Araneoidea</taxon>
        <taxon>Araneidae</taxon>
        <taxon>Caerostris</taxon>
    </lineage>
</organism>
<keyword evidence="3" id="KW-1185">Reference proteome</keyword>
<dbReference type="EMBL" id="BPLR01020815">
    <property type="protein sequence ID" value="GIX82827.1"/>
    <property type="molecule type" value="Genomic_DNA"/>
</dbReference>
<protein>
    <submittedName>
        <fullName evidence="2">Uncharacterized protein</fullName>
    </submittedName>
</protein>
<sequence>MVNDKVKEKQRREDIEKKKKEQPHKFSPDSEISKRSHERIKTWPLVLLAMDVNHTIPMIRAKYIVIDDN</sequence>
<dbReference type="AlphaFoldDB" id="A0AAV4NHP1"/>
<accession>A0AAV4NHP1</accession>
<gene>
    <name evidence="2" type="ORF">CEXT_509871</name>
</gene>
<name>A0AAV4NHP1_CAEEX</name>
<evidence type="ECO:0000256" key="1">
    <source>
        <dbReference type="SAM" id="MobiDB-lite"/>
    </source>
</evidence>
<reference evidence="2 3" key="1">
    <citation type="submission" date="2021-06" db="EMBL/GenBank/DDBJ databases">
        <title>Caerostris extrusa draft genome.</title>
        <authorList>
            <person name="Kono N."/>
            <person name="Arakawa K."/>
        </authorList>
    </citation>
    <scope>NUCLEOTIDE SEQUENCE [LARGE SCALE GENOMIC DNA]</scope>
</reference>
<proteinExistence type="predicted"/>
<feature type="region of interest" description="Disordered" evidence="1">
    <location>
        <begin position="1"/>
        <end position="36"/>
    </location>
</feature>
<evidence type="ECO:0000313" key="3">
    <source>
        <dbReference type="Proteomes" id="UP001054945"/>
    </source>
</evidence>